<sequence>MQATRSALVLLVAFALVTAGCSVLQSSDSRTATFENRDSTAYNLSAYVVPNVDDRSDVLFRATTDNRSDGLFAYTEVQWAYGYRNVTVDDDGVRGERFTLSPNETTSVTIENVTADAAVVYVVERSNGSLVHVGFPFCDGENSVEDYHLSLDDGGADSWSHECL</sequence>
<dbReference type="OrthoDB" id="183473at2157"/>
<organism evidence="1 2">
    <name type="scientific">Halorientalis persicus</name>
    <dbReference type="NCBI Taxonomy" id="1367881"/>
    <lineage>
        <taxon>Archaea</taxon>
        <taxon>Methanobacteriati</taxon>
        <taxon>Methanobacteriota</taxon>
        <taxon>Stenosarchaea group</taxon>
        <taxon>Halobacteria</taxon>
        <taxon>Halobacteriales</taxon>
        <taxon>Haloarculaceae</taxon>
        <taxon>Halorientalis</taxon>
    </lineage>
</organism>
<evidence type="ECO:0000313" key="2">
    <source>
        <dbReference type="Proteomes" id="UP000198775"/>
    </source>
</evidence>
<gene>
    <name evidence="1" type="ORF">SAMN05216388_1002248</name>
</gene>
<dbReference type="AlphaFoldDB" id="A0A1H8FCD9"/>
<reference evidence="2" key="1">
    <citation type="submission" date="2016-10" db="EMBL/GenBank/DDBJ databases">
        <authorList>
            <person name="Varghese N."/>
            <person name="Submissions S."/>
        </authorList>
    </citation>
    <scope>NUCLEOTIDE SEQUENCE [LARGE SCALE GENOMIC DNA]</scope>
    <source>
        <strain evidence="2">IBRC-M 10043</strain>
    </source>
</reference>
<keyword evidence="2" id="KW-1185">Reference proteome</keyword>
<evidence type="ECO:0000313" key="1">
    <source>
        <dbReference type="EMBL" id="SEN29240.1"/>
    </source>
</evidence>
<dbReference type="PROSITE" id="PS51257">
    <property type="entry name" value="PROKAR_LIPOPROTEIN"/>
    <property type="match status" value="1"/>
</dbReference>
<dbReference type="RefSeq" id="WP_092657588.1">
    <property type="nucleotide sequence ID" value="NZ_FOCX01000002.1"/>
</dbReference>
<accession>A0A1H8FCD9</accession>
<evidence type="ECO:0008006" key="3">
    <source>
        <dbReference type="Google" id="ProtNLM"/>
    </source>
</evidence>
<dbReference type="InterPro" id="IPR058994">
    <property type="entry name" value="Ig-containing_halobact"/>
</dbReference>
<name>A0A1H8FCD9_9EURY</name>
<dbReference type="Proteomes" id="UP000198775">
    <property type="component" value="Unassembled WGS sequence"/>
</dbReference>
<dbReference type="EMBL" id="FOCX01000002">
    <property type="protein sequence ID" value="SEN29240.1"/>
    <property type="molecule type" value="Genomic_DNA"/>
</dbReference>
<dbReference type="Pfam" id="PF26515">
    <property type="entry name" value="Ig_halo_2"/>
    <property type="match status" value="1"/>
</dbReference>
<protein>
    <recommendedName>
        <fullName evidence="3">Lipoprotein</fullName>
    </recommendedName>
</protein>
<proteinExistence type="predicted"/>